<evidence type="ECO:0000256" key="6">
    <source>
        <dbReference type="ARBA" id="ARBA00023242"/>
    </source>
</evidence>
<comment type="subcellular location">
    <subcellularLocation>
        <location evidence="1">Nucleus</location>
    </subcellularLocation>
</comment>
<feature type="region of interest" description="Disordered" evidence="8">
    <location>
        <begin position="208"/>
        <end position="228"/>
    </location>
</feature>
<feature type="compositionally biased region" description="Low complexity" evidence="8">
    <location>
        <begin position="208"/>
        <end position="218"/>
    </location>
</feature>
<dbReference type="Gene3D" id="3.30.160.60">
    <property type="entry name" value="Classic Zinc Finger"/>
    <property type="match status" value="3"/>
</dbReference>
<dbReference type="GO" id="GO:0000978">
    <property type="term" value="F:RNA polymerase II cis-regulatory region sequence-specific DNA binding"/>
    <property type="evidence" value="ECO:0007669"/>
    <property type="project" value="TreeGrafter"/>
</dbReference>
<dbReference type="PANTHER" id="PTHR14003">
    <property type="entry name" value="TRANSCRIPTIONAL REPRESSOR PROTEIN YY"/>
    <property type="match status" value="1"/>
</dbReference>
<evidence type="ECO:0000313" key="10">
    <source>
        <dbReference type="EMBL" id="KAJ7639057.1"/>
    </source>
</evidence>
<keyword evidence="5" id="KW-0862">Zinc</keyword>
<dbReference type="PANTHER" id="PTHR14003:SF20">
    <property type="entry name" value="FINGER DOMAIN PROTEIN, PUTATIVE (AFU_ORTHOLOGUE AFUA_4G10380)-RELATED"/>
    <property type="match status" value="1"/>
</dbReference>
<dbReference type="FunFam" id="3.30.160.60:FF:002343">
    <property type="entry name" value="Zinc finger protein 33A"/>
    <property type="match status" value="1"/>
</dbReference>
<gene>
    <name evidence="10" type="ORF">FB45DRAFT_419250</name>
</gene>
<keyword evidence="3" id="KW-0677">Repeat</keyword>
<dbReference type="Proteomes" id="UP001221142">
    <property type="component" value="Unassembled WGS sequence"/>
</dbReference>
<dbReference type="InterPro" id="IPR013087">
    <property type="entry name" value="Znf_C2H2_type"/>
</dbReference>
<feature type="domain" description="C2H2-type" evidence="9">
    <location>
        <begin position="32"/>
        <end position="59"/>
    </location>
</feature>
<dbReference type="GO" id="GO:0000981">
    <property type="term" value="F:DNA-binding transcription factor activity, RNA polymerase II-specific"/>
    <property type="evidence" value="ECO:0007669"/>
    <property type="project" value="TreeGrafter"/>
</dbReference>
<dbReference type="PROSITE" id="PS00028">
    <property type="entry name" value="ZINC_FINGER_C2H2_1"/>
    <property type="match status" value="3"/>
</dbReference>
<evidence type="ECO:0000259" key="9">
    <source>
        <dbReference type="PROSITE" id="PS50157"/>
    </source>
</evidence>
<dbReference type="EMBL" id="JARKIF010000005">
    <property type="protein sequence ID" value="KAJ7639057.1"/>
    <property type="molecule type" value="Genomic_DNA"/>
</dbReference>
<evidence type="ECO:0000256" key="3">
    <source>
        <dbReference type="ARBA" id="ARBA00022737"/>
    </source>
</evidence>
<dbReference type="AlphaFoldDB" id="A0AAD7C4V8"/>
<keyword evidence="4 7" id="KW-0863">Zinc-finger</keyword>
<name>A0AAD7C4V8_9AGAR</name>
<evidence type="ECO:0000256" key="4">
    <source>
        <dbReference type="ARBA" id="ARBA00022771"/>
    </source>
</evidence>
<evidence type="ECO:0000256" key="7">
    <source>
        <dbReference type="PROSITE-ProRule" id="PRU00042"/>
    </source>
</evidence>
<dbReference type="Pfam" id="PF00096">
    <property type="entry name" value="zf-C2H2"/>
    <property type="match status" value="2"/>
</dbReference>
<dbReference type="SUPFAM" id="SSF57667">
    <property type="entry name" value="beta-beta-alpha zinc fingers"/>
    <property type="match status" value="2"/>
</dbReference>
<protein>
    <recommendedName>
        <fullName evidence="9">C2H2-type domain-containing protein</fullName>
    </recommendedName>
</protein>
<dbReference type="PROSITE" id="PS50157">
    <property type="entry name" value="ZINC_FINGER_C2H2_2"/>
    <property type="match status" value="2"/>
</dbReference>
<proteinExistence type="predicted"/>
<feature type="domain" description="C2H2-type" evidence="9">
    <location>
        <begin position="4"/>
        <end position="31"/>
    </location>
</feature>
<accession>A0AAD7C4V8</accession>
<evidence type="ECO:0000313" key="11">
    <source>
        <dbReference type="Proteomes" id="UP001221142"/>
    </source>
</evidence>
<keyword evidence="2" id="KW-0479">Metal-binding</keyword>
<evidence type="ECO:0000256" key="5">
    <source>
        <dbReference type="ARBA" id="ARBA00022833"/>
    </source>
</evidence>
<dbReference type="GO" id="GO:0000785">
    <property type="term" value="C:chromatin"/>
    <property type="evidence" value="ECO:0007669"/>
    <property type="project" value="TreeGrafter"/>
</dbReference>
<keyword evidence="11" id="KW-1185">Reference proteome</keyword>
<organism evidence="10 11">
    <name type="scientific">Roridomyces roridus</name>
    <dbReference type="NCBI Taxonomy" id="1738132"/>
    <lineage>
        <taxon>Eukaryota</taxon>
        <taxon>Fungi</taxon>
        <taxon>Dikarya</taxon>
        <taxon>Basidiomycota</taxon>
        <taxon>Agaricomycotina</taxon>
        <taxon>Agaricomycetes</taxon>
        <taxon>Agaricomycetidae</taxon>
        <taxon>Agaricales</taxon>
        <taxon>Marasmiineae</taxon>
        <taxon>Mycenaceae</taxon>
        <taxon>Roridomyces</taxon>
    </lineage>
</organism>
<sequence length="281" mass="30764">MSEFPCSQCSRSFTRKGDLARHSHVHTGVRPYVCPECGKAFSQSSGLKTHFNTHTGEKPYLCGISSCESAFGDPSSCARHRKERHRVVGGYKCPDSSCRSTTIKRRSAFSSHLRKHGDKYAGVDIDDFFCTDPLRAPKDSVRQVPPAQQQYDFVTPSLLNHDTVDDAYPAYNDDSLRAFLNAPHNDLNMSIANGDLYTFDSPVSSLSPPSSFSSSTSPSPAPFHYDRSTMTAPHVDVGAANAYAGPSSEEHPVPLLFPNSLLYFGGGGFDAPAYEKQQAWP</sequence>
<evidence type="ECO:0000256" key="2">
    <source>
        <dbReference type="ARBA" id="ARBA00022723"/>
    </source>
</evidence>
<keyword evidence="6" id="KW-0539">Nucleus</keyword>
<dbReference type="FunFam" id="3.30.160.60:FF:000145">
    <property type="entry name" value="Zinc finger protein 574"/>
    <property type="match status" value="1"/>
</dbReference>
<evidence type="ECO:0000256" key="8">
    <source>
        <dbReference type="SAM" id="MobiDB-lite"/>
    </source>
</evidence>
<comment type="caution">
    <text evidence="10">The sequence shown here is derived from an EMBL/GenBank/DDBJ whole genome shotgun (WGS) entry which is preliminary data.</text>
</comment>
<dbReference type="SMART" id="SM00355">
    <property type="entry name" value="ZnF_C2H2"/>
    <property type="match status" value="4"/>
</dbReference>
<evidence type="ECO:0000256" key="1">
    <source>
        <dbReference type="ARBA" id="ARBA00004123"/>
    </source>
</evidence>
<dbReference type="GO" id="GO:0005667">
    <property type="term" value="C:transcription regulator complex"/>
    <property type="evidence" value="ECO:0007669"/>
    <property type="project" value="TreeGrafter"/>
</dbReference>
<reference evidence="10" key="1">
    <citation type="submission" date="2023-03" db="EMBL/GenBank/DDBJ databases">
        <title>Massive genome expansion in bonnet fungi (Mycena s.s.) driven by repeated elements and novel gene families across ecological guilds.</title>
        <authorList>
            <consortium name="Lawrence Berkeley National Laboratory"/>
            <person name="Harder C.B."/>
            <person name="Miyauchi S."/>
            <person name="Viragh M."/>
            <person name="Kuo A."/>
            <person name="Thoen E."/>
            <person name="Andreopoulos B."/>
            <person name="Lu D."/>
            <person name="Skrede I."/>
            <person name="Drula E."/>
            <person name="Henrissat B."/>
            <person name="Morin E."/>
            <person name="Kohler A."/>
            <person name="Barry K."/>
            <person name="LaButti K."/>
            <person name="Morin E."/>
            <person name="Salamov A."/>
            <person name="Lipzen A."/>
            <person name="Mereny Z."/>
            <person name="Hegedus B."/>
            <person name="Baldrian P."/>
            <person name="Stursova M."/>
            <person name="Weitz H."/>
            <person name="Taylor A."/>
            <person name="Grigoriev I.V."/>
            <person name="Nagy L.G."/>
            <person name="Martin F."/>
            <person name="Kauserud H."/>
        </authorList>
    </citation>
    <scope>NUCLEOTIDE SEQUENCE</scope>
    <source>
        <strain evidence="10">9284</strain>
    </source>
</reference>
<dbReference type="InterPro" id="IPR036236">
    <property type="entry name" value="Znf_C2H2_sf"/>
</dbReference>
<dbReference type="GO" id="GO:0031519">
    <property type="term" value="C:PcG protein complex"/>
    <property type="evidence" value="ECO:0007669"/>
    <property type="project" value="TreeGrafter"/>
</dbReference>
<dbReference type="GO" id="GO:0008270">
    <property type="term" value="F:zinc ion binding"/>
    <property type="evidence" value="ECO:0007669"/>
    <property type="project" value="UniProtKB-KW"/>
</dbReference>